<dbReference type="OrthoDB" id="691673at2759"/>
<gene>
    <name evidence="3" type="ORF">scyTo_0000123</name>
</gene>
<evidence type="ECO:0000256" key="1">
    <source>
        <dbReference type="SAM" id="MobiDB-lite"/>
    </source>
</evidence>
<organism evidence="3 4">
    <name type="scientific">Scyliorhinus torazame</name>
    <name type="common">Cloudy catshark</name>
    <name type="synonym">Catulus torazame</name>
    <dbReference type="NCBI Taxonomy" id="75743"/>
    <lineage>
        <taxon>Eukaryota</taxon>
        <taxon>Metazoa</taxon>
        <taxon>Chordata</taxon>
        <taxon>Craniata</taxon>
        <taxon>Vertebrata</taxon>
        <taxon>Chondrichthyes</taxon>
        <taxon>Elasmobranchii</taxon>
        <taxon>Galeomorphii</taxon>
        <taxon>Galeoidea</taxon>
        <taxon>Carcharhiniformes</taxon>
        <taxon>Scyliorhinidae</taxon>
        <taxon>Scyliorhinus</taxon>
    </lineage>
</organism>
<dbReference type="InterPro" id="IPR044822">
    <property type="entry name" value="Myb_DNA-bind_4"/>
</dbReference>
<accession>A0A401NQQ5</accession>
<dbReference type="Proteomes" id="UP000288216">
    <property type="component" value="Unassembled WGS sequence"/>
</dbReference>
<dbReference type="AlphaFoldDB" id="A0A401NQQ5"/>
<dbReference type="InterPro" id="IPR042792">
    <property type="entry name" value="MSANTD2"/>
</dbReference>
<evidence type="ECO:0000313" key="4">
    <source>
        <dbReference type="Proteomes" id="UP000288216"/>
    </source>
</evidence>
<reference evidence="3 4" key="1">
    <citation type="journal article" date="2018" name="Nat. Ecol. Evol.">
        <title>Shark genomes provide insights into elasmobranch evolution and the origin of vertebrates.</title>
        <authorList>
            <person name="Hara Y"/>
            <person name="Yamaguchi K"/>
            <person name="Onimaru K"/>
            <person name="Kadota M"/>
            <person name="Koyanagi M"/>
            <person name="Keeley SD"/>
            <person name="Tatsumi K"/>
            <person name="Tanaka K"/>
            <person name="Motone F"/>
            <person name="Kageyama Y"/>
            <person name="Nozu R"/>
            <person name="Adachi N"/>
            <person name="Nishimura O"/>
            <person name="Nakagawa R"/>
            <person name="Tanegashima C"/>
            <person name="Kiyatake I"/>
            <person name="Matsumoto R"/>
            <person name="Murakumo K"/>
            <person name="Nishida K"/>
            <person name="Terakita A"/>
            <person name="Kuratani S"/>
            <person name="Sato K"/>
            <person name="Hyodo S Kuraku.S."/>
        </authorList>
    </citation>
    <scope>NUCLEOTIDE SEQUENCE [LARGE SCALE GENOMIC DNA]</scope>
</reference>
<dbReference type="EMBL" id="BFAA01000018">
    <property type="protein sequence ID" value="GCB63179.1"/>
    <property type="molecule type" value="Genomic_DNA"/>
</dbReference>
<feature type="domain" description="Myb/SANT-like DNA-binding" evidence="2">
    <location>
        <begin position="68"/>
        <end position="152"/>
    </location>
</feature>
<dbReference type="OMA" id="THWKEDI"/>
<dbReference type="PANTHER" id="PTHR46933:SF1">
    <property type="entry name" value="MYB_SANT-LIKE DNA-BINDING DOMAIN-CONTAINING PROTEIN 2"/>
    <property type="match status" value="1"/>
</dbReference>
<keyword evidence="4" id="KW-1185">Reference proteome</keyword>
<proteinExistence type="predicted"/>
<dbReference type="Gene3D" id="1.10.10.60">
    <property type="entry name" value="Homeodomain-like"/>
    <property type="match status" value="1"/>
</dbReference>
<dbReference type="PANTHER" id="PTHR46933">
    <property type="entry name" value="MYB/SANT-LIKE DNA-BINDING DOMAIN-CONTAINING PROTEIN 2"/>
    <property type="match status" value="1"/>
</dbReference>
<dbReference type="STRING" id="75743.A0A401NQQ5"/>
<evidence type="ECO:0000259" key="2">
    <source>
        <dbReference type="Pfam" id="PF13837"/>
    </source>
</evidence>
<feature type="region of interest" description="Disordered" evidence="1">
    <location>
        <begin position="29"/>
        <end position="62"/>
    </location>
</feature>
<comment type="caution">
    <text evidence="3">The sequence shown here is derived from an EMBL/GenBank/DDBJ whole genome shotgun (WGS) entry which is preliminary data.</text>
</comment>
<dbReference type="Pfam" id="PF13837">
    <property type="entry name" value="Myb_DNA-bind_4"/>
    <property type="match status" value="1"/>
</dbReference>
<evidence type="ECO:0000313" key="3">
    <source>
        <dbReference type="EMBL" id="GCB63179.1"/>
    </source>
</evidence>
<name>A0A401NQQ5_SCYTO</name>
<sequence length="549" mass="62048">MAAPSAADSPSRSWTSAAAEAPLEIVAPAWADVAGDPSAEPPTPSWTSGAAENPAPSPSRPAACRGISWTPAETNALIAVWGDERLQDVLEGNLRNSHIFDRISQALREMGYERSANQCKERIKTLKRCYSRVKERGRGKRTCNYTFQQLEQVFGRVPVVWEPHAYQPVLIDSSGLYQDTKSDTINLDESREVQPTQLEDWGSQKPDLPIKQELLMNQKQELQTYQKQDLSAYQDADEDVEEMNFVKKKPAARHNSIENMQKPEILQALMALLDAVQPRWQEFQSYDDLSSTHFTNKLGIFAIGYNTRWVEDIRYHYTEISSQVLVGKRLKEYLNPDKPEGKVIAMKRQKMNWKKVYYKLFEITKSEARCLELHFAFEWIPIALSRAAGDNAIQYLLPGGIPDTNGLYVIGCEETEGEGFSPRRDYGIRVLPRVSLRRDSGGATAGPSLLENELVDCGEMKSKIRYCYLGIAEETTIRQCILQHFQPPVKMLSIETCTINSFLSENCRAGAISRSIYIKFIEVEKESLSAGCVLECLEKAMGYSLRFTK</sequence>
<protein>
    <recommendedName>
        <fullName evidence="2">Myb/SANT-like DNA-binding domain-containing protein</fullName>
    </recommendedName>
</protein>